<feature type="transmembrane region" description="Helical" evidence="6">
    <location>
        <begin position="217"/>
        <end position="238"/>
    </location>
</feature>
<evidence type="ECO:0000313" key="8">
    <source>
        <dbReference type="Proteomes" id="UP000295244"/>
    </source>
</evidence>
<proteinExistence type="predicted"/>
<evidence type="ECO:0000256" key="6">
    <source>
        <dbReference type="SAM" id="Phobius"/>
    </source>
</evidence>
<comment type="caution">
    <text evidence="7">The sequence shown here is derived from an EMBL/GenBank/DDBJ whole genome shotgun (WGS) entry which is preliminary data.</text>
</comment>
<dbReference type="OrthoDB" id="6057470at2"/>
<evidence type="ECO:0008006" key="9">
    <source>
        <dbReference type="Google" id="ProtNLM"/>
    </source>
</evidence>
<dbReference type="GO" id="GO:0005886">
    <property type="term" value="C:plasma membrane"/>
    <property type="evidence" value="ECO:0007669"/>
    <property type="project" value="UniProtKB-SubCell"/>
</dbReference>
<evidence type="ECO:0000313" key="7">
    <source>
        <dbReference type="EMBL" id="TCJ15669.1"/>
    </source>
</evidence>
<feature type="transmembrane region" description="Helical" evidence="6">
    <location>
        <begin position="250"/>
        <end position="269"/>
    </location>
</feature>
<feature type="transmembrane region" description="Helical" evidence="6">
    <location>
        <begin position="31"/>
        <end position="52"/>
    </location>
</feature>
<dbReference type="AlphaFoldDB" id="A0A4R1BEW0"/>
<evidence type="ECO:0000256" key="2">
    <source>
        <dbReference type="ARBA" id="ARBA00022475"/>
    </source>
</evidence>
<name>A0A4R1BEW0_9ACTN</name>
<feature type="transmembrane region" description="Helical" evidence="6">
    <location>
        <begin position="64"/>
        <end position="84"/>
    </location>
</feature>
<feature type="transmembrane region" description="Helical" evidence="6">
    <location>
        <begin position="281"/>
        <end position="304"/>
    </location>
</feature>
<accession>A0A4R1BEW0</accession>
<dbReference type="Pfam" id="PF03706">
    <property type="entry name" value="LPG_synthase_TM"/>
    <property type="match status" value="1"/>
</dbReference>
<organism evidence="7 8">
    <name type="scientific">Rubrobacter taiwanensis</name>
    <dbReference type="NCBI Taxonomy" id="185139"/>
    <lineage>
        <taxon>Bacteria</taxon>
        <taxon>Bacillati</taxon>
        <taxon>Actinomycetota</taxon>
        <taxon>Rubrobacteria</taxon>
        <taxon>Rubrobacterales</taxon>
        <taxon>Rubrobacteraceae</taxon>
        <taxon>Rubrobacter</taxon>
    </lineage>
</organism>
<keyword evidence="3 6" id="KW-0812">Transmembrane</keyword>
<keyword evidence="8" id="KW-1185">Reference proteome</keyword>
<dbReference type="InterPro" id="IPR022791">
    <property type="entry name" value="L-PG_synthase/AglD"/>
</dbReference>
<feature type="transmembrane region" description="Helical" evidence="6">
    <location>
        <begin position="104"/>
        <end position="127"/>
    </location>
</feature>
<evidence type="ECO:0000256" key="1">
    <source>
        <dbReference type="ARBA" id="ARBA00004651"/>
    </source>
</evidence>
<keyword evidence="2" id="KW-1003">Cell membrane</keyword>
<keyword evidence="4 6" id="KW-1133">Transmembrane helix</keyword>
<feature type="transmembrane region" description="Helical" evidence="6">
    <location>
        <begin position="147"/>
        <end position="165"/>
    </location>
</feature>
<evidence type="ECO:0000256" key="5">
    <source>
        <dbReference type="ARBA" id="ARBA00023136"/>
    </source>
</evidence>
<protein>
    <recommendedName>
        <fullName evidence="9">Flippase-like domain-containing protein</fullName>
    </recommendedName>
</protein>
<comment type="subcellular location">
    <subcellularLocation>
        <location evidence="1">Cell membrane</location>
        <topology evidence="1">Multi-pass membrane protein</topology>
    </subcellularLocation>
</comment>
<gene>
    <name evidence="7" type="ORF">E0L93_12705</name>
</gene>
<feature type="transmembrane region" description="Helical" evidence="6">
    <location>
        <begin position="171"/>
        <end position="196"/>
    </location>
</feature>
<reference evidence="7 8" key="1">
    <citation type="submission" date="2019-03" db="EMBL/GenBank/DDBJ databases">
        <title>Whole genome sequence of a novel Rubrobacter taiwanensis strain, isolated from Yellowstone National Park.</title>
        <authorList>
            <person name="Freed S."/>
            <person name="Ramaley R.F."/>
            <person name="Kyndt J.A."/>
        </authorList>
    </citation>
    <scope>NUCLEOTIDE SEQUENCE [LARGE SCALE GENOMIC DNA]</scope>
    <source>
        <strain evidence="7 8">Yellowstone</strain>
    </source>
</reference>
<evidence type="ECO:0000256" key="3">
    <source>
        <dbReference type="ARBA" id="ARBA00022692"/>
    </source>
</evidence>
<keyword evidence="5 6" id="KW-0472">Membrane</keyword>
<sequence length="335" mass="35743">MGEHRPAAPGGVRSGGAQPLNPKLLSRLRKLAGPLLILLAALFLGRAIVAGWEEAREYDWRFNAFYLALSVGLLFAYYAQQWGGWRLIMQNFGDPLSQGESGRIWFASILGRYVPGNVAMVAGRIALCRRRGIPGRVTFASMVYENALILISALLFAAATVPFWPEFEYKGYALALAALAPVGLALLHPAIFGRAANLGLRKLGREPLEATLPFGRVLLLTLYYTGGWALLGLAFAALAASVAPVGLSEIALLAGGYAFAWEVGFLAFVTPSGLGVKEVALYAVLALVFPAPVAAALVAASRLWQTLAELTAAALVWLSRPAAARIFRRAPRGPG</sequence>
<evidence type="ECO:0000256" key="4">
    <source>
        <dbReference type="ARBA" id="ARBA00022989"/>
    </source>
</evidence>
<dbReference type="Proteomes" id="UP000295244">
    <property type="component" value="Unassembled WGS sequence"/>
</dbReference>
<dbReference type="EMBL" id="SKBU01000023">
    <property type="protein sequence ID" value="TCJ15669.1"/>
    <property type="molecule type" value="Genomic_DNA"/>
</dbReference>